<accession>A0ABW5MQW0</accession>
<evidence type="ECO:0000313" key="1">
    <source>
        <dbReference type="EMBL" id="MFD2585524.1"/>
    </source>
</evidence>
<proteinExistence type="predicted"/>
<dbReference type="RefSeq" id="WP_377764922.1">
    <property type="nucleotide sequence ID" value="NZ_JBHULB010000005.1"/>
</dbReference>
<comment type="caution">
    <text evidence="1">The sequence shown here is derived from an EMBL/GenBank/DDBJ whole genome shotgun (WGS) entry which is preliminary data.</text>
</comment>
<keyword evidence="2" id="KW-1185">Reference proteome</keyword>
<dbReference type="Proteomes" id="UP001597526">
    <property type="component" value="Unassembled WGS sequence"/>
</dbReference>
<gene>
    <name evidence="1" type="ORF">ACFSQJ_01205</name>
</gene>
<reference evidence="2" key="1">
    <citation type="journal article" date="2019" name="Int. J. Syst. Evol. Microbiol.">
        <title>The Global Catalogue of Microorganisms (GCM) 10K type strain sequencing project: providing services to taxonomists for standard genome sequencing and annotation.</title>
        <authorList>
            <consortium name="The Broad Institute Genomics Platform"/>
            <consortium name="The Broad Institute Genome Sequencing Center for Infectious Disease"/>
            <person name="Wu L."/>
            <person name="Ma J."/>
        </authorList>
    </citation>
    <scope>NUCLEOTIDE SEQUENCE [LARGE SCALE GENOMIC DNA]</scope>
    <source>
        <strain evidence="2">KCTC 52368</strain>
    </source>
</reference>
<protein>
    <submittedName>
        <fullName evidence="1">Uncharacterized protein</fullName>
    </submittedName>
</protein>
<sequence>MIRPVSFLSTILLIFFVPIALTAQQKPLGKAPAKWFSYISPGELTNIIEYEDKLVLESISELSDDKRPNLDTVYIIKRIDEKFLVIEKKSRKGFGLMERTANIANGYIEINAPLEAESISALEEKLKAGVPDWKNLESRRFYTEDRFNALKKAPGLNEITREDLITSLAWREPLGALLKAYVDDNPDRGRYKIYRYMEAFRNKKLIELGYNPYKIVAYNFEEMFSGDEEVIKLLTEEITFD</sequence>
<name>A0ABW5MQW0_9FLAO</name>
<organism evidence="1 2">
    <name type="scientific">Croceitalea marina</name>
    <dbReference type="NCBI Taxonomy" id="1775166"/>
    <lineage>
        <taxon>Bacteria</taxon>
        <taxon>Pseudomonadati</taxon>
        <taxon>Bacteroidota</taxon>
        <taxon>Flavobacteriia</taxon>
        <taxon>Flavobacteriales</taxon>
        <taxon>Flavobacteriaceae</taxon>
        <taxon>Croceitalea</taxon>
    </lineage>
</organism>
<dbReference type="EMBL" id="JBHULB010000005">
    <property type="protein sequence ID" value="MFD2585524.1"/>
    <property type="molecule type" value="Genomic_DNA"/>
</dbReference>
<evidence type="ECO:0000313" key="2">
    <source>
        <dbReference type="Proteomes" id="UP001597526"/>
    </source>
</evidence>